<evidence type="ECO:0000256" key="7">
    <source>
        <dbReference type="ARBA" id="ARBA00023136"/>
    </source>
</evidence>
<dbReference type="InterPro" id="IPR002549">
    <property type="entry name" value="AI-2E-like"/>
</dbReference>
<comment type="caution">
    <text evidence="9">The sequence shown here is derived from an EMBL/GenBank/DDBJ whole genome shotgun (WGS) entry which is preliminary data.</text>
</comment>
<proteinExistence type="inferred from homology"/>
<feature type="transmembrane region" description="Helical" evidence="8">
    <location>
        <begin position="214"/>
        <end position="240"/>
    </location>
</feature>
<keyword evidence="3" id="KW-0813">Transport</keyword>
<keyword evidence="5 8" id="KW-0812">Transmembrane</keyword>
<dbReference type="OrthoDB" id="9793390at2"/>
<keyword evidence="6 8" id="KW-1133">Transmembrane helix</keyword>
<accession>K8E027</accession>
<dbReference type="Proteomes" id="UP000009315">
    <property type="component" value="Unassembled WGS sequence"/>
</dbReference>
<dbReference type="Pfam" id="PF01594">
    <property type="entry name" value="AI-2E_transport"/>
    <property type="match status" value="1"/>
</dbReference>
<comment type="subcellular location">
    <subcellularLocation>
        <location evidence="1">Cell membrane</location>
        <topology evidence="1">Multi-pass membrane protein</topology>
    </subcellularLocation>
</comment>
<feature type="transmembrane region" description="Helical" evidence="8">
    <location>
        <begin position="12"/>
        <end position="28"/>
    </location>
</feature>
<evidence type="ECO:0000313" key="9">
    <source>
        <dbReference type="EMBL" id="CCO08807.1"/>
    </source>
</evidence>
<evidence type="ECO:0000256" key="4">
    <source>
        <dbReference type="ARBA" id="ARBA00022475"/>
    </source>
</evidence>
<comment type="similarity">
    <text evidence="2">Belongs to the autoinducer-2 exporter (AI-2E) (TC 2.A.86) family.</text>
</comment>
<evidence type="ECO:0000256" key="2">
    <source>
        <dbReference type="ARBA" id="ARBA00009773"/>
    </source>
</evidence>
<evidence type="ECO:0000313" key="10">
    <source>
        <dbReference type="Proteomes" id="UP000009315"/>
    </source>
</evidence>
<dbReference type="AlphaFoldDB" id="K8E027"/>
<dbReference type="RefSeq" id="WP_008412430.1">
    <property type="nucleotide sequence ID" value="NZ_CAOS01000012.1"/>
</dbReference>
<dbReference type="STRING" id="1121428.DESHY_50115"/>
<reference evidence="9 10" key="1">
    <citation type="journal article" date="2013" name="Genome Announc.">
        <title>Genome Sequence of the Sulfate-Reducing Bacterium Desulfotomaculum hydrothermale Lam5(T).</title>
        <authorList>
            <person name="Amin O."/>
            <person name="Fardeau M.L."/>
            <person name="Valette O."/>
            <person name="Hirschler-Rea A."/>
            <person name="Barbe V."/>
            <person name="Medigue C."/>
            <person name="Vacherie B."/>
            <person name="Ollivier B."/>
            <person name="Bertin P.N."/>
            <person name="Dolla A."/>
        </authorList>
    </citation>
    <scope>NUCLEOTIDE SEQUENCE [LARGE SCALE GENOMIC DNA]</scope>
    <source>
        <strain evidence="10">Lam5 / DSM 18033</strain>
    </source>
</reference>
<dbReference type="PANTHER" id="PTHR21716">
    <property type="entry name" value="TRANSMEMBRANE PROTEIN"/>
    <property type="match status" value="1"/>
</dbReference>
<dbReference type="GO" id="GO:0055085">
    <property type="term" value="P:transmembrane transport"/>
    <property type="evidence" value="ECO:0007669"/>
    <property type="project" value="TreeGrafter"/>
</dbReference>
<evidence type="ECO:0000256" key="8">
    <source>
        <dbReference type="SAM" id="Phobius"/>
    </source>
</evidence>
<evidence type="ECO:0008006" key="11">
    <source>
        <dbReference type="Google" id="ProtNLM"/>
    </source>
</evidence>
<gene>
    <name evidence="9" type="ORF">DESHY_50115</name>
</gene>
<dbReference type="EMBL" id="CAOS01000012">
    <property type="protein sequence ID" value="CCO08807.1"/>
    <property type="molecule type" value="Genomic_DNA"/>
</dbReference>
<dbReference type="GO" id="GO:0005886">
    <property type="term" value="C:plasma membrane"/>
    <property type="evidence" value="ECO:0007669"/>
    <property type="project" value="UniProtKB-SubCell"/>
</dbReference>
<feature type="transmembrane region" description="Helical" evidence="8">
    <location>
        <begin position="62"/>
        <end position="83"/>
    </location>
</feature>
<evidence type="ECO:0000256" key="1">
    <source>
        <dbReference type="ARBA" id="ARBA00004651"/>
    </source>
</evidence>
<feature type="transmembrane region" description="Helical" evidence="8">
    <location>
        <begin position="246"/>
        <end position="265"/>
    </location>
</feature>
<name>K8E027_9FIRM</name>
<organism evidence="9 10">
    <name type="scientific">Desulforamulus hydrothermalis Lam5 = DSM 18033</name>
    <dbReference type="NCBI Taxonomy" id="1121428"/>
    <lineage>
        <taxon>Bacteria</taxon>
        <taxon>Bacillati</taxon>
        <taxon>Bacillota</taxon>
        <taxon>Clostridia</taxon>
        <taxon>Eubacteriales</taxon>
        <taxon>Peptococcaceae</taxon>
        <taxon>Desulforamulus</taxon>
    </lineage>
</organism>
<feature type="transmembrane region" description="Helical" evidence="8">
    <location>
        <begin position="34"/>
        <end position="50"/>
    </location>
</feature>
<evidence type="ECO:0000256" key="5">
    <source>
        <dbReference type="ARBA" id="ARBA00022692"/>
    </source>
</evidence>
<feature type="transmembrane region" description="Helical" evidence="8">
    <location>
        <begin position="318"/>
        <end position="340"/>
    </location>
</feature>
<keyword evidence="7 8" id="KW-0472">Membrane</keyword>
<evidence type="ECO:0000256" key="3">
    <source>
        <dbReference type="ARBA" id="ARBA00022448"/>
    </source>
</evidence>
<feature type="transmembrane region" description="Helical" evidence="8">
    <location>
        <begin position="149"/>
        <end position="170"/>
    </location>
</feature>
<dbReference type="PANTHER" id="PTHR21716:SF53">
    <property type="entry name" value="PERMEASE PERM-RELATED"/>
    <property type="match status" value="1"/>
</dbReference>
<evidence type="ECO:0000256" key="6">
    <source>
        <dbReference type="ARBA" id="ARBA00022989"/>
    </source>
</evidence>
<protein>
    <recommendedName>
        <fullName evidence="11">Permease</fullName>
    </recommendedName>
</protein>
<keyword evidence="10" id="KW-1185">Reference proteome</keyword>
<dbReference type="eggNOG" id="COG0628">
    <property type="taxonomic scope" value="Bacteria"/>
</dbReference>
<sequence>MTWWKEKRTYRYVFLALLGGLLVYFLYLVRKLCLPFILAVVLVYLLNPVVGRMEKRGASRVAAILILYLGVIIVVTGLFMYGVPRMVNQLEVFVENIPAYTDQVEGMVQHFQQRFDNSTVPPGVHQVVDERIRWAELKLVGVVRQAMDFLMALLGNLLNFALAPVLAFYIMKDLEMIKKWAVAQVPGEWKGDVLCLAKQVDLVFANFIRGHLTVVLLVGVLTSLAFLFIGLPFATMLGIIAGLAELIPYFGPLIGAIPALAIALLQSKWLALKVVITVTVIQQLEGNVISPRILGDSVGLHPLAIIVALLAGGHLFGIAGMLLAVPLAAIARILVSFAWAKLN</sequence>
<keyword evidence="4" id="KW-1003">Cell membrane</keyword>